<gene>
    <name evidence="2" type="ORF">A2008_01020</name>
</gene>
<keyword evidence="1" id="KW-1133">Transmembrane helix</keyword>
<dbReference type="NCBIfam" id="TIGR02532">
    <property type="entry name" value="IV_pilin_GFxxxE"/>
    <property type="match status" value="1"/>
</dbReference>
<sequence length="197" mass="21980">MSSGYRIELYGPRKSPLTTGTLKKRRAFTLIELICVIMILSSVVAISYPSMIASYHRQRLSSSAREISYELAGARSLSISRVDDRVYGVLFDKEGSYRTMAFKRGVRIEKEQLRDREISTYYGEKRYLNPGVIIKNFEQEPAGAEFVIIFRADGVATGDAINFPLPDEISRIVLASGSVPGEISVKISKTTGINNLE</sequence>
<name>A0A1F7WXL0_9BACT</name>
<keyword evidence="1" id="KW-0472">Membrane</keyword>
<dbReference type="Pfam" id="PF07963">
    <property type="entry name" value="N_methyl"/>
    <property type="match status" value="1"/>
</dbReference>
<proteinExistence type="predicted"/>
<dbReference type="Proteomes" id="UP000178735">
    <property type="component" value="Unassembled WGS sequence"/>
</dbReference>
<dbReference type="EMBL" id="MGFH01000040">
    <property type="protein sequence ID" value="OGM07582.1"/>
    <property type="molecule type" value="Genomic_DNA"/>
</dbReference>
<reference evidence="2 3" key="1">
    <citation type="journal article" date="2016" name="Nat. Commun.">
        <title>Thousands of microbial genomes shed light on interconnected biogeochemical processes in an aquifer system.</title>
        <authorList>
            <person name="Anantharaman K."/>
            <person name="Brown C.T."/>
            <person name="Hug L.A."/>
            <person name="Sharon I."/>
            <person name="Castelle C.J."/>
            <person name="Probst A.J."/>
            <person name="Thomas B.C."/>
            <person name="Singh A."/>
            <person name="Wilkins M.J."/>
            <person name="Karaoz U."/>
            <person name="Brodie E.L."/>
            <person name="Williams K.H."/>
            <person name="Hubbard S.S."/>
            <person name="Banfield J.F."/>
        </authorList>
    </citation>
    <scope>NUCLEOTIDE SEQUENCE [LARGE SCALE GENOMIC DNA]</scope>
</reference>
<keyword evidence="1" id="KW-0812">Transmembrane</keyword>
<organism evidence="2 3">
    <name type="scientific">Candidatus Wallbacteria bacterium GWC2_49_35</name>
    <dbReference type="NCBI Taxonomy" id="1817813"/>
    <lineage>
        <taxon>Bacteria</taxon>
        <taxon>Candidatus Walliibacteriota</taxon>
    </lineage>
</organism>
<comment type="caution">
    <text evidence="2">The sequence shown here is derived from an EMBL/GenBank/DDBJ whole genome shotgun (WGS) entry which is preliminary data.</text>
</comment>
<protein>
    <recommendedName>
        <fullName evidence="4">General secretion pathway GspH domain-containing protein</fullName>
    </recommendedName>
</protein>
<dbReference type="AlphaFoldDB" id="A0A1F7WXL0"/>
<dbReference type="InterPro" id="IPR012902">
    <property type="entry name" value="N_methyl_site"/>
</dbReference>
<evidence type="ECO:0008006" key="4">
    <source>
        <dbReference type="Google" id="ProtNLM"/>
    </source>
</evidence>
<evidence type="ECO:0000313" key="3">
    <source>
        <dbReference type="Proteomes" id="UP000178735"/>
    </source>
</evidence>
<dbReference type="SUPFAM" id="SSF54523">
    <property type="entry name" value="Pili subunits"/>
    <property type="match status" value="1"/>
</dbReference>
<dbReference type="STRING" id="1817813.A2008_01020"/>
<evidence type="ECO:0000313" key="2">
    <source>
        <dbReference type="EMBL" id="OGM07582.1"/>
    </source>
</evidence>
<dbReference type="Gene3D" id="3.30.700.10">
    <property type="entry name" value="Glycoprotein, Type 4 Pilin"/>
    <property type="match status" value="1"/>
</dbReference>
<feature type="transmembrane region" description="Helical" evidence="1">
    <location>
        <begin position="27"/>
        <end position="48"/>
    </location>
</feature>
<dbReference type="InterPro" id="IPR045584">
    <property type="entry name" value="Pilin-like"/>
</dbReference>
<evidence type="ECO:0000256" key="1">
    <source>
        <dbReference type="SAM" id="Phobius"/>
    </source>
</evidence>
<accession>A0A1F7WXL0</accession>